<evidence type="ECO:0000313" key="2">
    <source>
        <dbReference type="EMBL" id="GAA5799153.1"/>
    </source>
</evidence>
<accession>A0ABP9XWL9</accession>
<organism evidence="2 3">
    <name type="scientific">Helicostylum pulchrum</name>
    <dbReference type="NCBI Taxonomy" id="562976"/>
    <lineage>
        <taxon>Eukaryota</taxon>
        <taxon>Fungi</taxon>
        <taxon>Fungi incertae sedis</taxon>
        <taxon>Mucoromycota</taxon>
        <taxon>Mucoromycotina</taxon>
        <taxon>Mucoromycetes</taxon>
        <taxon>Mucorales</taxon>
        <taxon>Mucorineae</taxon>
        <taxon>Mucoraceae</taxon>
        <taxon>Helicostylum</taxon>
    </lineage>
</organism>
<feature type="region of interest" description="Disordered" evidence="1">
    <location>
        <begin position="329"/>
        <end position="392"/>
    </location>
</feature>
<feature type="compositionally biased region" description="Low complexity" evidence="1">
    <location>
        <begin position="659"/>
        <end position="673"/>
    </location>
</feature>
<dbReference type="Pfam" id="PF13092">
    <property type="entry name" value="CENP-L"/>
    <property type="match status" value="1"/>
</dbReference>
<gene>
    <name evidence="2" type="ORF">HPULCUR_004563</name>
</gene>
<feature type="region of interest" description="Disordered" evidence="1">
    <location>
        <begin position="640"/>
        <end position="702"/>
    </location>
</feature>
<dbReference type="PANTHER" id="PTHR38701">
    <property type="entry name" value="CHROMOSOME 8, WHOLE GENOME SHOTGUN SEQUENCE"/>
    <property type="match status" value="1"/>
</dbReference>
<feature type="compositionally biased region" description="Basic and acidic residues" evidence="1">
    <location>
        <begin position="458"/>
        <end position="481"/>
    </location>
</feature>
<evidence type="ECO:0000313" key="3">
    <source>
        <dbReference type="Proteomes" id="UP001476247"/>
    </source>
</evidence>
<name>A0ABP9XWL9_9FUNG</name>
<dbReference type="InterPro" id="IPR025204">
    <property type="entry name" value="CENP-L"/>
</dbReference>
<comment type="caution">
    <text evidence="2">The sequence shown here is derived from an EMBL/GenBank/DDBJ whole genome shotgun (WGS) entry which is preliminary data.</text>
</comment>
<dbReference type="EMBL" id="BAABUJ010000012">
    <property type="protein sequence ID" value="GAA5799153.1"/>
    <property type="molecule type" value="Genomic_DNA"/>
</dbReference>
<feature type="compositionally biased region" description="Low complexity" evidence="1">
    <location>
        <begin position="332"/>
        <end position="346"/>
    </location>
</feature>
<reference evidence="2 3" key="1">
    <citation type="submission" date="2024-04" db="EMBL/GenBank/DDBJ databases">
        <title>genome sequences of Mucor flavus KT1a and Helicostylum pulchrum KT1b strains isolation_sourced from the surface of a dry-aged beef.</title>
        <authorList>
            <person name="Toyotome T."/>
            <person name="Hosono M."/>
            <person name="Torimaru M."/>
            <person name="Fukuda K."/>
            <person name="Mikami N."/>
        </authorList>
    </citation>
    <scope>NUCLEOTIDE SEQUENCE [LARGE SCALE GENOMIC DNA]</scope>
    <source>
        <strain evidence="2 3">KT1b</strain>
    </source>
</reference>
<keyword evidence="3" id="KW-1185">Reference proteome</keyword>
<feature type="compositionally biased region" description="Polar residues" evidence="1">
    <location>
        <begin position="674"/>
        <end position="683"/>
    </location>
</feature>
<dbReference type="Proteomes" id="UP001476247">
    <property type="component" value="Unassembled WGS sequence"/>
</dbReference>
<feature type="compositionally biased region" description="Polar residues" evidence="1">
    <location>
        <begin position="347"/>
        <end position="370"/>
    </location>
</feature>
<feature type="region of interest" description="Disordered" evidence="1">
    <location>
        <begin position="455"/>
        <end position="532"/>
    </location>
</feature>
<dbReference type="PANTHER" id="PTHR38701:SF1">
    <property type="entry name" value="UP-REGULATED DURING SEPTATION PROTEIN 1 DOMAIN-CONTAINING PROTEIN"/>
    <property type="match status" value="1"/>
</dbReference>
<feature type="compositionally biased region" description="Acidic residues" evidence="1">
    <location>
        <begin position="644"/>
        <end position="658"/>
    </location>
</feature>
<proteinExistence type="predicted"/>
<sequence length="702" mass="79864">MSIETFYNKTYTLYRCSPFSHFVAEDRGYRNLELKMAQVLCEGLALHLDGQEPDLETRPLVGKINLLRFRPFEMDDFTYDLNEYENAPMKFELEYELFEAGKKSQQSLILLPAIHLPEDSSSTLWYYPLALSRLSNPVFKLVASVLEMDFGGLMEVLNIPVFVLETHINNTVDSIYQARLRDFEYVADGIEIGAFASLKLEYKTHGNNVKVIRFSVKSEQILKMCKLVGTSVDFYTYFCKHIANTAKINITALQLNSVSSHIASLSSTGKLKIHNHALLAHVNEMLYMLIELATARRDIVRWTINSMTKEPHQTPKAVNIIRPSSNYGLLHNTTSTSSSGSSNSGSLLQKRTGSMTSSTTRKLRVNSTSTKSEKPLLNLYHPPTRKPSYDDYHRMTVNSRPPIEIYKPHQQRLTKSFTAPSLSNEHTQPIQPTTRPISRASRSVLGPINTPVVINSNHIEKPQEQMIERIDDKSILDKNVETDESEEDEDENEEEYDDENDLENNDDEEEDDDNEEDEEEEEEDEPVINEARVNRKIADLELSINSLLTVNAMLESTVRKQASQLSQMKSKMMSGESIDSLLDEVPIVDVQETTADENEEEDWDKDVLFQKLRKITEQMIEQGQKSIDFEYKILGRVLSNYAPQEEDDDDDDDEEEETTTLPSPSTSLNKSLTHPANNTQIPATSIPLISKPSKIAKKKNNA</sequence>
<feature type="compositionally biased region" description="Acidic residues" evidence="1">
    <location>
        <begin position="482"/>
        <end position="527"/>
    </location>
</feature>
<protein>
    <submittedName>
        <fullName evidence="2">Uncharacterized protein</fullName>
    </submittedName>
</protein>
<evidence type="ECO:0000256" key="1">
    <source>
        <dbReference type="SAM" id="MobiDB-lite"/>
    </source>
</evidence>